<sequence length="189" mass="21828">MSKTPVTTIFQTAPLFCRVKILFVLLFLQAFYTIYGQMSLQGSVVIIDEELHNKRIDYLSVTSGTYIYNITENRNKKESKTILAIAKKPKKNQSSKKTTVKKREHPKASQLRYYTGSSSEVFFNVQISKGFVCTGNNYHIKKDATLTKLELSEVFHFSKDFKLALAYHLKTHYDYSKKHKIRPPPSSFI</sequence>
<feature type="region of interest" description="Disordered" evidence="1">
    <location>
        <begin position="88"/>
        <end position="108"/>
    </location>
</feature>
<evidence type="ECO:0000313" key="4">
    <source>
        <dbReference type="Proteomes" id="UP001070176"/>
    </source>
</evidence>
<dbReference type="Proteomes" id="UP001070176">
    <property type="component" value="Unassembled WGS sequence"/>
</dbReference>
<organism evidence="3 4">
    <name type="scientific">Chryseobacterium luquanense</name>
    <dbReference type="NCBI Taxonomy" id="2983766"/>
    <lineage>
        <taxon>Bacteria</taxon>
        <taxon>Pseudomonadati</taxon>
        <taxon>Bacteroidota</taxon>
        <taxon>Flavobacteriia</taxon>
        <taxon>Flavobacteriales</taxon>
        <taxon>Weeksellaceae</taxon>
        <taxon>Chryseobacterium group</taxon>
        <taxon>Chryseobacterium</taxon>
    </lineage>
</organism>
<feature type="compositionally biased region" description="Basic residues" evidence="1">
    <location>
        <begin position="88"/>
        <end position="105"/>
    </location>
</feature>
<reference evidence="3" key="1">
    <citation type="submission" date="2022-10" db="EMBL/GenBank/DDBJ databases">
        <title>Chryseobacterium sp. nov., a novel bacterial species.</title>
        <authorList>
            <person name="Cao Y."/>
        </authorList>
    </citation>
    <scope>NUCLEOTIDE SEQUENCE</scope>
    <source>
        <strain evidence="3">KC 927</strain>
    </source>
</reference>
<keyword evidence="2" id="KW-1133">Transmembrane helix</keyword>
<accession>A0ABT3Y4E9</accession>
<proteinExistence type="predicted"/>
<evidence type="ECO:0000256" key="1">
    <source>
        <dbReference type="SAM" id="MobiDB-lite"/>
    </source>
</evidence>
<dbReference type="EMBL" id="JAOVZV010000010">
    <property type="protein sequence ID" value="MCX8532969.1"/>
    <property type="molecule type" value="Genomic_DNA"/>
</dbReference>
<evidence type="ECO:0000256" key="2">
    <source>
        <dbReference type="SAM" id="Phobius"/>
    </source>
</evidence>
<keyword evidence="4" id="KW-1185">Reference proteome</keyword>
<comment type="caution">
    <text evidence="3">The sequence shown here is derived from an EMBL/GenBank/DDBJ whole genome shotgun (WGS) entry which is preliminary data.</text>
</comment>
<keyword evidence="2" id="KW-0812">Transmembrane</keyword>
<protein>
    <submittedName>
        <fullName evidence="3">Uncharacterized protein</fullName>
    </submittedName>
</protein>
<dbReference type="RefSeq" id="WP_267281494.1">
    <property type="nucleotide sequence ID" value="NZ_JAOVZV010000010.1"/>
</dbReference>
<gene>
    <name evidence="3" type="ORF">OEA66_11480</name>
</gene>
<evidence type="ECO:0000313" key="3">
    <source>
        <dbReference type="EMBL" id="MCX8532969.1"/>
    </source>
</evidence>
<name>A0ABT3Y4E9_9FLAO</name>
<keyword evidence="2" id="KW-0472">Membrane</keyword>
<feature type="transmembrane region" description="Helical" evidence="2">
    <location>
        <begin position="21"/>
        <end position="38"/>
    </location>
</feature>